<dbReference type="PANTHER" id="PTHR45764">
    <property type="entry name" value="BZIP TRANSCRIPTION FACTOR 44"/>
    <property type="match status" value="1"/>
</dbReference>
<feature type="domain" description="BZIP" evidence="8">
    <location>
        <begin position="100"/>
        <end position="163"/>
    </location>
</feature>
<reference evidence="10" key="1">
    <citation type="journal article" date="2020" name="Nat. Commun.">
        <title>Genome sequence of the cluster root forming white lupin.</title>
        <authorList>
            <person name="Hufnagel B."/>
            <person name="Marques A."/>
            <person name="Soriano A."/>
            <person name="Marques L."/>
            <person name="Divol F."/>
            <person name="Doumas P."/>
            <person name="Sallet E."/>
            <person name="Mancinotti D."/>
            <person name="Carrere S."/>
            <person name="Marande W."/>
            <person name="Arribat S."/>
            <person name="Keller J."/>
            <person name="Huneau C."/>
            <person name="Blein T."/>
            <person name="Aime D."/>
            <person name="Laguerre M."/>
            <person name="Taylor J."/>
            <person name="Schubert V."/>
            <person name="Nelson M."/>
            <person name="Geu-Flores F."/>
            <person name="Crespi M."/>
            <person name="Gallardo-Guerrero K."/>
            <person name="Delaux P.-M."/>
            <person name="Salse J."/>
            <person name="Berges H."/>
            <person name="Guyot R."/>
            <person name="Gouzy J."/>
            <person name="Peret B."/>
        </authorList>
    </citation>
    <scope>NUCLEOTIDE SEQUENCE [LARGE SCALE GENOMIC DNA]</scope>
    <source>
        <strain evidence="10">cv. Amiga</strain>
    </source>
</reference>
<dbReference type="GO" id="GO:0003700">
    <property type="term" value="F:DNA-binding transcription factor activity"/>
    <property type="evidence" value="ECO:0007669"/>
    <property type="project" value="InterPro"/>
</dbReference>
<evidence type="ECO:0000256" key="1">
    <source>
        <dbReference type="ARBA" id="ARBA00004123"/>
    </source>
</evidence>
<keyword evidence="7" id="KW-1133">Transmembrane helix</keyword>
<dbReference type="GO" id="GO:0046982">
    <property type="term" value="F:protein heterodimerization activity"/>
    <property type="evidence" value="ECO:0007669"/>
    <property type="project" value="UniProtKB-ARBA"/>
</dbReference>
<evidence type="ECO:0000256" key="4">
    <source>
        <dbReference type="ARBA" id="ARBA00023163"/>
    </source>
</evidence>
<evidence type="ECO:0000313" key="10">
    <source>
        <dbReference type="Proteomes" id="UP000447434"/>
    </source>
</evidence>
<dbReference type="GO" id="GO:0000976">
    <property type="term" value="F:transcription cis-regulatory region binding"/>
    <property type="evidence" value="ECO:0007669"/>
    <property type="project" value="TreeGrafter"/>
</dbReference>
<keyword evidence="10" id="KW-1185">Reference proteome</keyword>
<dbReference type="PROSITE" id="PS00036">
    <property type="entry name" value="BZIP_BASIC"/>
    <property type="match status" value="1"/>
</dbReference>
<gene>
    <name evidence="9" type="ORF">Lalb_Chr08g0246681</name>
</gene>
<name>A0A6A4Q7I8_LUPAL</name>
<dbReference type="InterPro" id="IPR045314">
    <property type="entry name" value="bZIP_plant_GBF1"/>
</dbReference>
<comment type="caution">
    <text evidence="9">The sequence shown here is derived from an EMBL/GenBank/DDBJ whole genome shotgun (WGS) entry which is preliminary data.</text>
</comment>
<sequence>MYPILSEIFFSCCMINSTIRRRRTHLVQSFSVAFLYWLYYSILFTSVVCLGPATLTNSPSFLVNYSTLSLNMASRSGTSSGSSMLLQNSGSEEDLQVLMDQRKRKRMISNRESARRSRMKKQKHLDQLAAQLAQLNNDNNHLLTTLNLTTQRYLTIQAQNSVLTAQVAELTHRLQSFNQIIAFFNPSNVVFETADYASTTFVDPAPNNFFNPLNMNHQPIMPSAEAMLQY</sequence>
<dbReference type="OrthoDB" id="551672at2759"/>
<evidence type="ECO:0000313" key="9">
    <source>
        <dbReference type="EMBL" id="KAE9609489.1"/>
    </source>
</evidence>
<dbReference type="Proteomes" id="UP000447434">
    <property type="component" value="Chromosome 8"/>
</dbReference>
<accession>A0A6A4Q7I8</accession>
<dbReference type="EMBL" id="WOCE01000008">
    <property type="protein sequence ID" value="KAE9609489.1"/>
    <property type="molecule type" value="Genomic_DNA"/>
</dbReference>
<keyword evidence="5" id="KW-0539">Nucleus</keyword>
<keyword evidence="6" id="KW-0175">Coiled coil</keyword>
<dbReference type="PANTHER" id="PTHR45764:SF76">
    <property type="entry name" value="OS02G0132500 PROTEIN"/>
    <property type="match status" value="1"/>
</dbReference>
<dbReference type="AlphaFoldDB" id="A0A6A4Q7I8"/>
<dbReference type="Gene3D" id="1.20.5.170">
    <property type="match status" value="1"/>
</dbReference>
<feature type="transmembrane region" description="Helical" evidence="7">
    <location>
        <begin position="30"/>
        <end position="53"/>
    </location>
</feature>
<evidence type="ECO:0000259" key="8">
    <source>
        <dbReference type="PROSITE" id="PS50217"/>
    </source>
</evidence>
<dbReference type="PROSITE" id="PS50217">
    <property type="entry name" value="BZIP"/>
    <property type="match status" value="1"/>
</dbReference>
<keyword evidence="3" id="KW-0238">DNA-binding</keyword>
<evidence type="ECO:0000256" key="2">
    <source>
        <dbReference type="ARBA" id="ARBA00023015"/>
    </source>
</evidence>
<comment type="subcellular location">
    <subcellularLocation>
        <location evidence="1">Nucleus</location>
    </subcellularLocation>
</comment>
<evidence type="ECO:0000256" key="6">
    <source>
        <dbReference type="SAM" id="Coils"/>
    </source>
</evidence>
<evidence type="ECO:0000256" key="3">
    <source>
        <dbReference type="ARBA" id="ARBA00023125"/>
    </source>
</evidence>
<dbReference type="GO" id="GO:0045893">
    <property type="term" value="P:positive regulation of DNA-templated transcription"/>
    <property type="evidence" value="ECO:0007669"/>
    <property type="project" value="TreeGrafter"/>
</dbReference>
<keyword evidence="7" id="KW-0472">Membrane</keyword>
<keyword evidence="7" id="KW-0812">Transmembrane</keyword>
<dbReference type="SUPFAM" id="SSF57959">
    <property type="entry name" value="Leucine zipper domain"/>
    <property type="match status" value="1"/>
</dbReference>
<dbReference type="InterPro" id="IPR004827">
    <property type="entry name" value="bZIP"/>
</dbReference>
<evidence type="ECO:0000256" key="5">
    <source>
        <dbReference type="ARBA" id="ARBA00023242"/>
    </source>
</evidence>
<dbReference type="FunFam" id="1.20.5.170:FF:000020">
    <property type="entry name" value="BZIP transcription factor"/>
    <property type="match status" value="1"/>
</dbReference>
<dbReference type="SMART" id="SM00338">
    <property type="entry name" value="BRLZ"/>
    <property type="match status" value="1"/>
</dbReference>
<dbReference type="InterPro" id="IPR046347">
    <property type="entry name" value="bZIP_sf"/>
</dbReference>
<dbReference type="GO" id="GO:0005634">
    <property type="term" value="C:nucleus"/>
    <property type="evidence" value="ECO:0007669"/>
    <property type="project" value="UniProtKB-SubCell"/>
</dbReference>
<feature type="coiled-coil region" evidence="6">
    <location>
        <begin position="118"/>
        <end position="145"/>
    </location>
</feature>
<dbReference type="CDD" id="cd14702">
    <property type="entry name" value="bZIP_plant_GBF1"/>
    <property type="match status" value="1"/>
</dbReference>
<keyword evidence="2" id="KW-0805">Transcription regulation</keyword>
<keyword evidence="4" id="KW-0804">Transcription</keyword>
<protein>
    <submittedName>
        <fullName evidence="9">Putative transcription factor bZIP family</fullName>
    </submittedName>
</protein>
<evidence type="ECO:0000256" key="7">
    <source>
        <dbReference type="SAM" id="Phobius"/>
    </source>
</evidence>
<organism evidence="9 10">
    <name type="scientific">Lupinus albus</name>
    <name type="common">White lupine</name>
    <name type="synonym">Lupinus termis</name>
    <dbReference type="NCBI Taxonomy" id="3870"/>
    <lineage>
        <taxon>Eukaryota</taxon>
        <taxon>Viridiplantae</taxon>
        <taxon>Streptophyta</taxon>
        <taxon>Embryophyta</taxon>
        <taxon>Tracheophyta</taxon>
        <taxon>Spermatophyta</taxon>
        <taxon>Magnoliopsida</taxon>
        <taxon>eudicotyledons</taxon>
        <taxon>Gunneridae</taxon>
        <taxon>Pentapetalae</taxon>
        <taxon>rosids</taxon>
        <taxon>fabids</taxon>
        <taxon>Fabales</taxon>
        <taxon>Fabaceae</taxon>
        <taxon>Papilionoideae</taxon>
        <taxon>50 kb inversion clade</taxon>
        <taxon>genistoids sensu lato</taxon>
        <taxon>core genistoids</taxon>
        <taxon>Genisteae</taxon>
        <taxon>Lupinus</taxon>
    </lineage>
</organism>
<proteinExistence type="predicted"/>
<dbReference type="Pfam" id="PF00170">
    <property type="entry name" value="bZIP_1"/>
    <property type="match status" value="1"/>
</dbReference>